<dbReference type="PANTHER" id="PTHR15549">
    <property type="entry name" value="PAIRED IMMUNOGLOBULIN-LIKE TYPE 2 RECEPTOR"/>
    <property type="match status" value="1"/>
</dbReference>
<name>A0A9P7RP41_9AGAR</name>
<dbReference type="Proteomes" id="UP001049176">
    <property type="component" value="Chromosome 9"/>
</dbReference>
<dbReference type="OrthoDB" id="3100579at2759"/>
<comment type="caution">
    <text evidence="6">The sequence shown here is derived from an EMBL/GenBank/DDBJ whole genome shotgun (WGS) entry which is preliminary data.</text>
</comment>
<evidence type="ECO:0000256" key="1">
    <source>
        <dbReference type="ARBA" id="ARBA00004167"/>
    </source>
</evidence>
<dbReference type="GO" id="GO:0016020">
    <property type="term" value="C:membrane"/>
    <property type="evidence" value="ECO:0007669"/>
    <property type="project" value="UniProtKB-SubCell"/>
</dbReference>
<evidence type="ECO:0000313" key="6">
    <source>
        <dbReference type="EMBL" id="KAG7087060.1"/>
    </source>
</evidence>
<evidence type="ECO:0000256" key="3">
    <source>
        <dbReference type="ARBA" id="ARBA00022989"/>
    </source>
</evidence>
<organism evidence="6 7">
    <name type="scientific">Marasmius oreades</name>
    <name type="common">fairy-ring Marasmius</name>
    <dbReference type="NCBI Taxonomy" id="181124"/>
    <lineage>
        <taxon>Eukaryota</taxon>
        <taxon>Fungi</taxon>
        <taxon>Dikarya</taxon>
        <taxon>Basidiomycota</taxon>
        <taxon>Agaricomycotina</taxon>
        <taxon>Agaricomycetes</taxon>
        <taxon>Agaricomycetidae</taxon>
        <taxon>Agaricales</taxon>
        <taxon>Marasmiineae</taxon>
        <taxon>Marasmiaceae</taxon>
        <taxon>Marasmius</taxon>
    </lineage>
</organism>
<reference evidence="6" key="1">
    <citation type="journal article" date="2021" name="Genome Biol. Evol.">
        <title>The assembled and annotated genome of the fairy-ring fungus Marasmius oreades.</title>
        <authorList>
            <person name="Hiltunen M."/>
            <person name="Ament-Velasquez S.L."/>
            <person name="Johannesson H."/>
        </authorList>
    </citation>
    <scope>NUCLEOTIDE SEQUENCE</scope>
    <source>
        <strain evidence="6">03SP1</strain>
    </source>
</reference>
<accession>A0A9P7RP41</accession>
<dbReference type="InterPro" id="IPR051694">
    <property type="entry name" value="Immunoregulatory_rcpt-like"/>
</dbReference>
<dbReference type="KEGG" id="more:E1B28_013041"/>
<evidence type="ECO:0000256" key="5">
    <source>
        <dbReference type="SAM" id="Phobius"/>
    </source>
</evidence>
<dbReference type="GeneID" id="66082116"/>
<keyword evidence="2 5" id="KW-0812">Transmembrane</keyword>
<keyword evidence="7" id="KW-1185">Reference proteome</keyword>
<dbReference type="RefSeq" id="XP_043003531.1">
    <property type="nucleotide sequence ID" value="XM_043158188.1"/>
</dbReference>
<feature type="transmembrane region" description="Helical" evidence="5">
    <location>
        <begin position="213"/>
        <end position="236"/>
    </location>
</feature>
<dbReference type="PANTHER" id="PTHR15549:SF26">
    <property type="entry name" value="AXIAL BUDDING PATTERN PROTEIN 2-RELATED"/>
    <property type="match status" value="1"/>
</dbReference>
<dbReference type="GO" id="GO:0071944">
    <property type="term" value="C:cell periphery"/>
    <property type="evidence" value="ECO:0007669"/>
    <property type="project" value="UniProtKB-ARBA"/>
</dbReference>
<sequence>MYLVDSFLHTRTAAARRTFIPADIEEDNETFYFPNPRLCTMRRYGIIYTLVSSCLTCTAFRIDPPLPLTVIEGSAVPFTWIRDSTDPAEFSFLEIPLDPSPLVPVLFQVNMDQSQQESGSITLTFFQPSPYMVAAVDHDKNTFFTAPGAILVNLSGSRLETPAPSTDVNSDTGIRNPTPAYTSIIPPTNSPTATVTVLTQSDESRPHKSNTGAIAGGVVGGVLVLLLTITFAFCVLKRRRKKLKDDFEAYEQSAQESNSRSGAIPDGVDKSTQEDVVQVLLRRQMEVLTKIMATLEAGPPDYSSRAS</sequence>
<keyword evidence="3 5" id="KW-1133">Transmembrane helix</keyword>
<dbReference type="AlphaFoldDB" id="A0A9P7RP41"/>
<comment type="subcellular location">
    <subcellularLocation>
        <location evidence="1">Membrane</location>
        <topology evidence="1">Single-pass membrane protein</topology>
    </subcellularLocation>
</comment>
<protein>
    <submittedName>
        <fullName evidence="6">Uncharacterized protein</fullName>
    </submittedName>
</protein>
<evidence type="ECO:0000256" key="4">
    <source>
        <dbReference type="ARBA" id="ARBA00023136"/>
    </source>
</evidence>
<proteinExistence type="predicted"/>
<keyword evidence="4 5" id="KW-0472">Membrane</keyword>
<evidence type="ECO:0000256" key="2">
    <source>
        <dbReference type="ARBA" id="ARBA00022692"/>
    </source>
</evidence>
<dbReference type="Gene3D" id="1.20.5.510">
    <property type="entry name" value="Single helix bin"/>
    <property type="match status" value="1"/>
</dbReference>
<dbReference type="EMBL" id="CM032189">
    <property type="protein sequence ID" value="KAG7087060.1"/>
    <property type="molecule type" value="Genomic_DNA"/>
</dbReference>
<gene>
    <name evidence="6" type="ORF">E1B28_013041</name>
</gene>
<evidence type="ECO:0000313" key="7">
    <source>
        <dbReference type="Proteomes" id="UP001049176"/>
    </source>
</evidence>